<gene>
    <name evidence="2" type="ORF">SISSUDRAFT_1038727</name>
</gene>
<dbReference type="AlphaFoldDB" id="A0A165WEK9"/>
<proteinExistence type="predicted"/>
<sequence length="241" mass="26152">MARRSKPSTPETSPVVTRVRTLTAKAKAAAESAKKTVKQKVAADKKKNAQTSKKAATRTKKTPSPPSTSSRPIEIDLDDDSPSSDRSLHSATSEDEGEISVDQGDQGDNDNEEEEDGGESEKEDDDADINEMDALGDLPPAKPSKKESVRDLLTIFSETVKVKFSVRDTEDNIVAVQTLKGRWCLVCRQKQVREAIAAGKAKKAAVQGTLDTTVTRRDAPPLFNAKRALEAIAQYIVCKDV</sequence>
<protein>
    <submittedName>
        <fullName evidence="2">Uncharacterized protein</fullName>
    </submittedName>
</protein>
<name>A0A165WEK9_9AGAM</name>
<feature type="non-terminal residue" evidence="2">
    <location>
        <position position="241"/>
    </location>
</feature>
<dbReference type="Proteomes" id="UP000076798">
    <property type="component" value="Unassembled WGS sequence"/>
</dbReference>
<organism evidence="2 3">
    <name type="scientific">Sistotremastrum suecicum HHB10207 ss-3</name>
    <dbReference type="NCBI Taxonomy" id="1314776"/>
    <lineage>
        <taxon>Eukaryota</taxon>
        <taxon>Fungi</taxon>
        <taxon>Dikarya</taxon>
        <taxon>Basidiomycota</taxon>
        <taxon>Agaricomycotina</taxon>
        <taxon>Agaricomycetes</taxon>
        <taxon>Sistotremastrales</taxon>
        <taxon>Sistotremastraceae</taxon>
        <taxon>Sistotremastrum</taxon>
    </lineage>
</organism>
<keyword evidence="3" id="KW-1185">Reference proteome</keyword>
<dbReference type="OrthoDB" id="2692481at2759"/>
<feature type="compositionally biased region" description="Acidic residues" evidence="1">
    <location>
        <begin position="93"/>
        <end position="126"/>
    </location>
</feature>
<accession>A0A165WEK9</accession>
<dbReference type="EMBL" id="KV428924">
    <property type="protein sequence ID" value="KZT31059.1"/>
    <property type="molecule type" value="Genomic_DNA"/>
</dbReference>
<evidence type="ECO:0000313" key="3">
    <source>
        <dbReference type="Proteomes" id="UP000076798"/>
    </source>
</evidence>
<evidence type="ECO:0000313" key="2">
    <source>
        <dbReference type="EMBL" id="KZT31059.1"/>
    </source>
</evidence>
<reference evidence="2 3" key="1">
    <citation type="journal article" date="2016" name="Mol. Biol. Evol.">
        <title>Comparative Genomics of Early-Diverging Mushroom-Forming Fungi Provides Insights into the Origins of Lignocellulose Decay Capabilities.</title>
        <authorList>
            <person name="Nagy L.G."/>
            <person name="Riley R."/>
            <person name="Tritt A."/>
            <person name="Adam C."/>
            <person name="Daum C."/>
            <person name="Floudas D."/>
            <person name="Sun H."/>
            <person name="Yadav J.S."/>
            <person name="Pangilinan J."/>
            <person name="Larsson K.H."/>
            <person name="Matsuura K."/>
            <person name="Barry K."/>
            <person name="Labutti K."/>
            <person name="Kuo R."/>
            <person name="Ohm R.A."/>
            <person name="Bhattacharya S.S."/>
            <person name="Shirouzu T."/>
            <person name="Yoshinaga Y."/>
            <person name="Martin F.M."/>
            <person name="Grigoriev I.V."/>
            <person name="Hibbett D.S."/>
        </authorList>
    </citation>
    <scope>NUCLEOTIDE SEQUENCE [LARGE SCALE GENOMIC DNA]</scope>
    <source>
        <strain evidence="2 3">HHB10207 ss-3</strain>
    </source>
</reference>
<evidence type="ECO:0000256" key="1">
    <source>
        <dbReference type="SAM" id="MobiDB-lite"/>
    </source>
</evidence>
<feature type="region of interest" description="Disordered" evidence="1">
    <location>
        <begin position="27"/>
        <end position="126"/>
    </location>
</feature>